<protein>
    <submittedName>
        <fullName evidence="1">Uncharacterized protein</fullName>
    </submittedName>
</protein>
<dbReference type="EMBL" id="JAATIQ010000069">
    <property type="protein sequence ID" value="KAF4388924.1"/>
    <property type="molecule type" value="Genomic_DNA"/>
</dbReference>
<comment type="caution">
    <text evidence="1">The sequence shown here is derived from an EMBL/GenBank/DDBJ whole genome shotgun (WGS) entry which is preliminary data.</text>
</comment>
<organism evidence="1 2">
    <name type="scientific">Cannabis sativa</name>
    <name type="common">Hemp</name>
    <name type="synonym">Marijuana</name>
    <dbReference type="NCBI Taxonomy" id="3483"/>
    <lineage>
        <taxon>Eukaryota</taxon>
        <taxon>Viridiplantae</taxon>
        <taxon>Streptophyta</taxon>
        <taxon>Embryophyta</taxon>
        <taxon>Tracheophyta</taxon>
        <taxon>Spermatophyta</taxon>
        <taxon>Magnoliopsida</taxon>
        <taxon>eudicotyledons</taxon>
        <taxon>Gunneridae</taxon>
        <taxon>Pentapetalae</taxon>
        <taxon>rosids</taxon>
        <taxon>fabids</taxon>
        <taxon>Rosales</taxon>
        <taxon>Cannabaceae</taxon>
        <taxon>Cannabis</taxon>
    </lineage>
</organism>
<proteinExistence type="predicted"/>
<dbReference type="AlphaFoldDB" id="A0A7J6H147"/>
<gene>
    <name evidence="1" type="ORF">G4B88_019106</name>
</gene>
<name>A0A7J6H147_CANSA</name>
<accession>A0A7J6H147</accession>
<dbReference type="Proteomes" id="UP000583929">
    <property type="component" value="Unassembled WGS sequence"/>
</dbReference>
<evidence type="ECO:0000313" key="2">
    <source>
        <dbReference type="Proteomes" id="UP000583929"/>
    </source>
</evidence>
<reference evidence="1 2" key="1">
    <citation type="journal article" date="2020" name="bioRxiv">
        <title>Sequence and annotation of 42 cannabis genomes reveals extensive copy number variation in cannabinoid synthesis and pathogen resistance genes.</title>
        <authorList>
            <person name="Mckernan K.J."/>
            <person name="Helbert Y."/>
            <person name="Kane L.T."/>
            <person name="Ebling H."/>
            <person name="Zhang L."/>
            <person name="Liu B."/>
            <person name="Eaton Z."/>
            <person name="Mclaughlin S."/>
            <person name="Kingan S."/>
            <person name="Baybayan P."/>
            <person name="Concepcion G."/>
            <person name="Jordan M."/>
            <person name="Riva A."/>
            <person name="Barbazuk W."/>
            <person name="Harkins T."/>
        </authorList>
    </citation>
    <scope>NUCLEOTIDE SEQUENCE [LARGE SCALE GENOMIC DNA]</scope>
    <source>
        <strain evidence="2">cv. Jamaican Lion 4</strain>
        <tissue evidence="1">Leaf</tissue>
    </source>
</reference>
<sequence length="411" mass="45955">MRALPQKSYKNIGSRWLRTRGWSPPTEIGGVGPEGMESPTVNGGGPLVGGDAVNVGVGPMPSHVNGGGVVMAQSFSHGPRVNQGDVSQNRGKDVVHSSENALFENFWVSHPDCEDVVRRNWSSLAGQNIGRKIQECGTALQQWGKDVFGKFSSRIKQCNRLLKQYKKRRDEDGNRLFYEAKKELFAVLSQREVFWRQRSKQLWLQAGDQNSKFFHSKASARKRNNHITMLKDSEGNFRQWDNGLENVVVDSNTSSDLRRAICATLGIQEATDNNMYVGAPECCLVGKSVDSLMKVEQVEWDGEVLADLLTTRDRALVWKIPLSSHLSTDLWYWLHDALGVFTVRSAYSLLQLMKPNRDSPDNSGIWRLLWQLQLPPKLLEQGSNYWGGNGCNVVLELVRSGVGIVELGRGS</sequence>
<keyword evidence="2" id="KW-1185">Reference proteome</keyword>
<evidence type="ECO:0000313" key="1">
    <source>
        <dbReference type="EMBL" id="KAF4388924.1"/>
    </source>
</evidence>